<keyword evidence="1" id="KW-0472">Membrane</keyword>
<gene>
    <name evidence="2" type="ORF">S03H2_17505</name>
</gene>
<feature type="non-terminal residue" evidence="2">
    <location>
        <position position="1"/>
    </location>
</feature>
<accession>X1FIE2</accession>
<dbReference type="AlphaFoldDB" id="X1FIE2"/>
<comment type="caution">
    <text evidence="2">The sequence shown here is derived from an EMBL/GenBank/DDBJ whole genome shotgun (WGS) entry which is preliminary data.</text>
</comment>
<protein>
    <submittedName>
        <fullName evidence="2">Uncharacterized protein</fullName>
    </submittedName>
</protein>
<sequence length="245" mass="28545">EIAELDYPHELKREIEIAKMRYMTQNFYEQLMEGMEGKAPELTRRYAGFLERSGLEWADVLKEDKEINKMPKDKRNALYELKADIAMQIMTNLPNSLQRALIIPDRILHYRAINKGRKTAHNVIIKVKPKGMLHSIGKVDSGDEILNVEQKNESIIIRLKRLSPTYTVEGSLWYVSGEFEQEEVPIKISFDEGVAKLEKYHVISQPFPWYFWLLILLIVSLIVISIVQNQIAIYIGKRKSARENK</sequence>
<organism evidence="2">
    <name type="scientific">marine sediment metagenome</name>
    <dbReference type="NCBI Taxonomy" id="412755"/>
    <lineage>
        <taxon>unclassified sequences</taxon>
        <taxon>metagenomes</taxon>
        <taxon>ecological metagenomes</taxon>
    </lineage>
</organism>
<proteinExistence type="predicted"/>
<keyword evidence="1" id="KW-1133">Transmembrane helix</keyword>
<name>X1FIE2_9ZZZZ</name>
<keyword evidence="1" id="KW-0812">Transmembrane</keyword>
<dbReference type="EMBL" id="BARU01009035">
    <property type="protein sequence ID" value="GAH32295.1"/>
    <property type="molecule type" value="Genomic_DNA"/>
</dbReference>
<feature type="transmembrane region" description="Helical" evidence="1">
    <location>
        <begin position="209"/>
        <end position="235"/>
    </location>
</feature>
<reference evidence="2" key="1">
    <citation type="journal article" date="2014" name="Front. Microbiol.">
        <title>High frequency of phylogenetically diverse reductive dehalogenase-homologous genes in deep subseafloor sedimentary metagenomes.</title>
        <authorList>
            <person name="Kawai M."/>
            <person name="Futagami T."/>
            <person name="Toyoda A."/>
            <person name="Takaki Y."/>
            <person name="Nishi S."/>
            <person name="Hori S."/>
            <person name="Arai W."/>
            <person name="Tsubouchi T."/>
            <person name="Morono Y."/>
            <person name="Uchiyama I."/>
            <person name="Ito T."/>
            <person name="Fujiyama A."/>
            <person name="Inagaki F."/>
            <person name="Takami H."/>
        </authorList>
    </citation>
    <scope>NUCLEOTIDE SEQUENCE</scope>
    <source>
        <strain evidence="2">Expedition CK06-06</strain>
    </source>
</reference>
<evidence type="ECO:0000313" key="2">
    <source>
        <dbReference type="EMBL" id="GAH32295.1"/>
    </source>
</evidence>
<evidence type="ECO:0000256" key="1">
    <source>
        <dbReference type="SAM" id="Phobius"/>
    </source>
</evidence>